<feature type="transmembrane region" description="Helical" evidence="1">
    <location>
        <begin position="35"/>
        <end position="60"/>
    </location>
</feature>
<keyword evidence="1" id="KW-0812">Transmembrane</keyword>
<feature type="transmembrane region" description="Helical" evidence="1">
    <location>
        <begin position="168"/>
        <end position="188"/>
    </location>
</feature>
<sequence length="233" mass="26434">MVKVPALKYTPPPSHTHTNTTRLIEIDSTHLFLDFSLLLCLTTVPATFGSFGCSFVVTRLGGEGRAGRRRALFFFSFFFWARIHLLQLCCPPFIYIYIISCMTLTNTRLFLSLDPPFIVCNVNLRRQCYSHVNVGTATHAVSLSCYYLRVTYVHCRAFFYPPYLSHSLSLFLLLYSALTEVLFVVIIIPQIPVKYAAHACRRQVPDSLQGLQQGCEGHAHEELQRCSEVEAGE</sequence>
<evidence type="ECO:0000313" key="2">
    <source>
        <dbReference type="EMBL" id="EKF26270.1"/>
    </source>
</evidence>
<proteinExistence type="predicted"/>
<accession>K2MGL3</accession>
<reference evidence="2 3" key="1">
    <citation type="journal article" date="2012" name="BMC Genomics">
        <title>Comparative genomic analysis of human infective Trypanosoma cruzi lineages with the bat-restricted subspecies T. cruzi marinkellei.</title>
        <authorList>
            <person name="Franzen O."/>
            <person name="Talavera-Lopez C."/>
            <person name="Ochaya S."/>
            <person name="Butler C.E."/>
            <person name="Messenger L.A."/>
            <person name="Lewis M.D."/>
            <person name="Llewellyn M.S."/>
            <person name="Marinkelle C.J."/>
            <person name="Tyler K.M."/>
            <person name="Miles M.A."/>
            <person name="Andersson B."/>
        </authorList>
    </citation>
    <scope>NUCLEOTIDE SEQUENCE [LARGE SCALE GENOMIC DNA]</scope>
    <source>
        <strain evidence="2 3">B7</strain>
    </source>
</reference>
<dbReference type="Proteomes" id="UP000007350">
    <property type="component" value="Unassembled WGS sequence"/>
</dbReference>
<keyword evidence="1" id="KW-0472">Membrane</keyword>
<evidence type="ECO:0000256" key="1">
    <source>
        <dbReference type="SAM" id="Phobius"/>
    </source>
</evidence>
<dbReference type="AlphaFoldDB" id="K2MGL3"/>
<comment type="caution">
    <text evidence="2">The sequence shown here is derived from an EMBL/GenBank/DDBJ whole genome shotgun (WGS) entry which is preliminary data.</text>
</comment>
<feature type="transmembrane region" description="Helical" evidence="1">
    <location>
        <begin position="72"/>
        <end position="98"/>
    </location>
</feature>
<dbReference type="EMBL" id="AHKC01021298">
    <property type="protein sequence ID" value="EKF26270.1"/>
    <property type="molecule type" value="Genomic_DNA"/>
</dbReference>
<evidence type="ECO:0000313" key="3">
    <source>
        <dbReference type="Proteomes" id="UP000007350"/>
    </source>
</evidence>
<protein>
    <submittedName>
        <fullName evidence="2">Uncharacterized protein</fullName>
    </submittedName>
</protein>
<keyword evidence="1" id="KW-1133">Transmembrane helix</keyword>
<gene>
    <name evidence="2" type="ORF">MOQ_010047</name>
</gene>
<organism evidence="2 3">
    <name type="scientific">Trypanosoma cruzi marinkellei</name>
    <dbReference type="NCBI Taxonomy" id="85056"/>
    <lineage>
        <taxon>Eukaryota</taxon>
        <taxon>Discoba</taxon>
        <taxon>Euglenozoa</taxon>
        <taxon>Kinetoplastea</taxon>
        <taxon>Metakinetoplastina</taxon>
        <taxon>Trypanosomatida</taxon>
        <taxon>Trypanosomatidae</taxon>
        <taxon>Trypanosoma</taxon>
        <taxon>Schizotrypanum</taxon>
    </lineage>
</organism>
<name>K2MGL3_TRYCR</name>
<keyword evidence="3" id="KW-1185">Reference proteome</keyword>